<evidence type="ECO:0000313" key="2">
    <source>
        <dbReference type="Proteomes" id="UP001150217"/>
    </source>
</evidence>
<evidence type="ECO:0008006" key="3">
    <source>
        <dbReference type="Google" id="ProtNLM"/>
    </source>
</evidence>
<dbReference type="Proteomes" id="UP001150217">
    <property type="component" value="Unassembled WGS sequence"/>
</dbReference>
<sequence>MALANNHAFFVLPPELHEHIFMLACSPSLAAGCTTASHYIAFFTGNALSLVSKYFNSTSAPARHRTVVLYGWRQIYAFDRILSKQTVGACAHSRTCYLTLIADDLPKDPASLLPEGSLSQRGLDKTRVELLLLNVVATLLKMVGNDLYELEIGFPAIEHIRNPVAYLSLTGLLFFPRLEIIFFTSLFGSAFPVSDETVSSTLACLSCPHMKELTITCSSDSPSKTEVPSGIDFAGQILQVHRIQDLKMNVVDNISPSQVLASAIFEETQYPPYPKQFPSLTKLTILASTPKQALAALSVNESTWDVGCTFEIYGDSLSQPDLPLKTQMTTHVWPLCARNLRTVVLIPKTRWNEKWESLRDVAKRQRETNKAACSKLDLFVLRPGEQLE</sequence>
<dbReference type="EMBL" id="JANVFT010000044">
    <property type="protein sequence ID" value="KAJ4489269.1"/>
    <property type="molecule type" value="Genomic_DNA"/>
</dbReference>
<organism evidence="1 2">
    <name type="scientific">Lentinula lateritia</name>
    <dbReference type="NCBI Taxonomy" id="40482"/>
    <lineage>
        <taxon>Eukaryota</taxon>
        <taxon>Fungi</taxon>
        <taxon>Dikarya</taxon>
        <taxon>Basidiomycota</taxon>
        <taxon>Agaricomycotina</taxon>
        <taxon>Agaricomycetes</taxon>
        <taxon>Agaricomycetidae</taxon>
        <taxon>Agaricales</taxon>
        <taxon>Marasmiineae</taxon>
        <taxon>Omphalotaceae</taxon>
        <taxon>Lentinula</taxon>
    </lineage>
</organism>
<proteinExistence type="predicted"/>
<keyword evidence="2" id="KW-1185">Reference proteome</keyword>
<gene>
    <name evidence="1" type="ORF">C8R41DRAFT_920695</name>
</gene>
<evidence type="ECO:0000313" key="1">
    <source>
        <dbReference type="EMBL" id="KAJ4489269.1"/>
    </source>
</evidence>
<protein>
    <recommendedName>
        <fullName evidence="3">F-box domain-containing protein</fullName>
    </recommendedName>
</protein>
<reference evidence="1" key="1">
    <citation type="submission" date="2022-08" db="EMBL/GenBank/DDBJ databases">
        <title>A Global Phylogenomic Analysis of the Shiitake Genus Lentinula.</title>
        <authorList>
            <consortium name="DOE Joint Genome Institute"/>
            <person name="Sierra-Patev S."/>
            <person name="Min B."/>
            <person name="Naranjo-Ortiz M."/>
            <person name="Looney B."/>
            <person name="Konkel Z."/>
            <person name="Slot J.C."/>
            <person name="Sakamoto Y."/>
            <person name="Steenwyk J.L."/>
            <person name="Rokas A."/>
            <person name="Carro J."/>
            <person name="Camarero S."/>
            <person name="Ferreira P."/>
            <person name="Molpeceres G."/>
            <person name="Ruiz-Duenas F.J."/>
            <person name="Serrano A."/>
            <person name="Henrissat B."/>
            <person name="Drula E."/>
            <person name="Hughes K.W."/>
            <person name="Mata J.L."/>
            <person name="Ishikawa N.K."/>
            <person name="Vargas-Isla R."/>
            <person name="Ushijima S."/>
            <person name="Smith C.A."/>
            <person name="Ahrendt S."/>
            <person name="Andreopoulos W."/>
            <person name="He G."/>
            <person name="Labutti K."/>
            <person name="Lipzen A."/>
            <person name="Ng V."/>
            <person name="Riley R."/>
            <person name="Sandor L."/>
            <person name="Barry K."/>
            <person name="Martinez A.T."/>
            <person name="Xiao Y."/>
            <person name="Gibbons J.G."/>
            <person name="Terashima K."/>
            <person name="Grigoriev I.V."/>
            <person name="Hibbett D.S."/>
        </authorList>
    </citation>
    <scope>NUCLEOTIDE SEQUENCE</scope>
    <source>
        <strain evidence="1">RHP3577 ss4</strain>
    </source>
</reference>
<comment type="caution">
    <text evidence="1">The sequence shown here is derived from an EMBL/GenBank/DDBJ whole genome shotgun (WGS) entry which is preliminary data.</text>
</comment>
<name>A0ABQ8VDR6_9AGAR</name>
<accession>A0ABQ8VDR6</accession>